<sequence length="496" mass="55936">MPLPITKRQKEVLDFIKKFISKKKYPPTLEEICAGLKLSAVSTVHQHIKTLAKKGYLKKAGNNARAIDIYESEPMIKVPLLGTIAAGQPIEAIENKEIIAVPKSKIPASSEVYALRVVGDSMIDENINNGDIVLVRQQTTANNGQKVVALIDNHEATLKKFYKEKGQIRLQPANKSMEPLIFRSGRDVAIQGIVIDVIQETGVDIPEIITEKKQNSETLKSDAPIRKYEQDYTSGKTVRIVQDDCIRFLKKLDDHSIDLITTDPAYSGMNNHLMLHSGRIVGKYADKGKENGRWFAEFQDTEENYKEFLAECKRVLKKDTGHLYIMFDSFSLLSLAPLMRKYFDVKNVIVWDKVNVGMGHYFRRQHEFIMFATNSNKRKLSSKSIPDVWKIKRIHNAQYPTQKPVEVFDMMIKASAGDNYTICDPFLGSGSSAIAAIKAKCNFIGCDISNKAFDVSENRIKTFLSIGNDPLQANGKSVNKKEITWPSLQAKRLFSL</sequence>
<comment type="subunit">
    <text evidence="14">Homodimer.</text>
</comment>
<dbReference type="Pfam" id="PF01555">
    <property type="entry name" value="N6_N4_Mtase"/>
    <property type="match status" value="1"/>
</dbReference>
<dbReference type="InterPro" id="IPR036286">
    <property type="entry name" value="LexA/Signal_pep-like_sf"/>
</dbReference>
<evidence type="ECO:0000256" key="2">
    <source>
        <dbReference type="ARBA" id="ARBA00022491"/>
    </source>
</evidence>
<dbReference type="Proteomes" id="UP000176855">
    <property type="component" value="Unassembled WGS sequence"/>
</dbReference>
<dbReference type="InterPro" id="IPR006200">
    <property type="entry name" value="LexA"/>
</dbReference>
<dbReference type="FunFam" id="2.10.109.10:FF:000001">
    <property type="entry name" value="LexA repressor"/>
    <property type="match status" value="1"/>
</dbReference>
<dbReference type="InterPro" id="IPR015927">
    <property type="entry name" value="Peptidase_S24_S26A/B/C"/>
</dbReference>
<evidence type="ECO:0000256" key="1">
    <source>
        <dbReference type="ARBA" id="ARBA00007484"/>
    </source>
</evidence>
<dbReference type="PRINTS" id="PR00726">
    <property type="entry name" value="LEXASERPTASE"/>
</dbReference>
<evidence type="ECO:0000256" key="15">
    <source>
        <dbReference type="RuleBase" id="RU003991"/>
    </source>
</evidence>
<evidence type="ECO:0000259" key="19">
    <source>
        <dbReference type="Pfam" id="PF01726"/>
    </source>
</evidence>
<gene>
    <name evidence="14" type="primary">lexA</name>
    <name evidence="20" type="ORF">A2730_01965</name>
</gene>
<feature type="active site" description="For autocatalytic cleavage activity" evidence="14">
    <location>
        <position position="159"/>
    </location>
</feature>
<comment type="similarity">
    <text evidence="16">Belongs to the N(4)/N(6)-methyltransferase family.</text>
</comment>
<dbReference type="InterPro" id="IPR036388">
    <property type="entry name" value="WH-like_DNA-bd_sf"/>
</dbReference>
<keyword evidence="9 14" id="KW-0805">Transcription regulation</keyword>
<proteinExistence type="inferred from homology"/>
<dbReference type="GO" id="GO:0008170">
    <property type="term" value="F:N-methyltransferase activity"/>
    <property type="evidence" value="ECO:0007669"/>
    <property type="project" value="InterPro"/>
</dbReference>
<dbReference type="SUPFAM" id="SSF46785">
    <property type="entry name" value="Winged helix' DNA-binding domain"/>
    <property type="match status" value="1"/>
</dbReference>
<evidence type="ECO:0000256" key="3">
    <source>
        <dbReference type="ARBA" id="ARBA00022603"/>
    </source>
</evidence>
<dbReference type="GO" id="GO:0045892">
    <property type="term" value="P:negative regulation of DNA-templated transcription"/>
    <property type="evidence" value="ECO:0007669"/>
    <property type="project" value="UniProtKB-UniRule"/>
</dbReference>
<keyword evidence="6 14" id="KW-0227">DNA damage</keyword>
<evidence type="ECO:0000313" key="21">
    <source>
        <dbReference type="Proteomes" id="UP000176855"/>
    </source>
</evidence>
<keyword evidence="13 14" id="KW-0742">SOS response</keyword>
<dbReference type="STRING" id="1802202.A2730_01965"/>
<evidence type="ECO:0000256" key="9">
    <source>
        <dbReference type="ARBA" id="ARBA00023015"/>
    </source>
</evidence>
<evidence type="ECO:0000256" key="14">
    <source>
        <dbReference type="HAMAP-Rule" id="MF_00015"/>
    </source>
</evidence>
<evidence type="ECO:0000256" key="12">
    <source>
        <dbReference type="ARBA" id="ARBA00023204"/>
    </source>
</evidence>
<feature type="site" description="Cleavage; by autolysis" evidence="14">
    <location>
        <begin position="86"/>
        <end position="87"/>
    </location>
</feature>
<evidence type="ECO:0000259" key="18">
    <source>
        <dbReference type="Pfam" id="PF01555"/>
    </source>
</evidence>
<dbReference type="GO" id="GO:0032259">
    <property type="term" value="P:methylation"/>
    <property type="evidence" value="ECO:0007669"/>
    <property type="project" value="UniProtKB-KW"/>
</dbReference>
<dbReference type="HAMAP" id="MF_00015">
    <property type="entry name" value="LexA"/>
    <property type="match status" value="1"/>
</dbReference>
<dbReference type="InterPro" id="IPR036390">
    <property type="entry name" value="WH_DNA-bd_sf"/>
</dbReference>
<dbReference type="PANTHER" id="PTHR33516">
    <property type="entry name" value="LEXA REPRESSOR"/>
    <property type="match status" value="1"/>
</dbReference>
<keyword evidence="10 14" id="KW-0238">DNA-binding</keyword>
<keyword evidence="5 14" id="KW-0235">DNA replication</keyword>
<comment type="catalytic activity">
    <reaction evidence="14">
        <text>Hydrolysis of Ala-|-Gly bond in repressor LexA.</text>
        <dbReference type="EC" id="3.4.21.88"/>
    </reaction>
</comment>
<dbReference type="InterPro" id="IPR001091">
    <property type="entry name" value="RM_Methyltransferase"/>
</dbReference>
<dbReference type="AlphaFoldDB" id="A0A1G2HS36"/>
<dbReference type="EMBL" id="MHOO01000003">
    <property type="protein sequence ID" value="OGZ64708.1"/>
    <property type="molecule type" value="Genomic_DNA"/>
</dbReference>
<keyword evidence="7 14" id="KW-0378">Hydrolase</keyword>
<evidence type="ECO:0000256" key="11">
    <source>
        <dbReference type="ARBA" id="ARBA00023163"/>
    </source>
</evidence>
<keyword evidence="3" id="KW-0489">Methyltransferase</keyword>
<evidence type="ECO:0000256" key="4">
    <source>
        <dbReference type="ARBA" id="ARBA00022679"/>
    </source>
</evidence>
<dbReference type="InterPro" id="IPR050077">
    <property type="entry name" value="LexA_repressor"/>
</dbReference>
<evidence type="ECO:0000313" key="20">
    <source>
        <dbReference type="EMBL" id="OGZ64708.1"/>
    </source>
</evidence>
<dbReference type="PANTHER" id="PTHR33516:SF2">
    <property type="entry name" value="LEXA REPRESSOR-RELATED"/>
    <property type="match status" value="1"/>
</dbReference>
<keyword evidence="4" id="KW-0808">Transferase</keyword>
<keyword evidence="11 14" id="KW-0804">Transcription</keyword>
<dbReference type="InterPro" id="IPR002941">
    <property type="entry name" value="DNA_methylase_N4/N6"/>
</dbReference>
<evidence type="ECO:0000256" key="16">
    <source>
        <dbReference type="RuleBase" id="RU362026"/>
    </source>
</evidence>
<dbReference type="EC" id="3.4.21.88" evidence="14"/>
<feature type="active site" description="For autocatalytic cleavage activity" evidence="14">
    <location>
        <position position="121"/>
    </location>
</feature>
<dbReference type="SUPFAM" id="SSF51306">
    <property type="entry name" value="LexA/Signal peptidase"/>
    <property type="match status" value="1"/>
</dbReference>
<evidence type="ECO:0000256" key="10">
    <source>
        <dbReference type="ARBA" id="ARBA00023125"/>
    </source>
</evidence>
<dbReference type="Gene3D" id="3.40.50.150">
    <property type="entry name" value="Vaccinia Virus protein VP39"/>
    <property type="match status" value="1"/>
</dbReference>
<dbReference type="Gene3D" id="2.10.109.10">
    <property type="entry name" value="Umud Fragment, subunit A"/>
    <property type="match status" value="1"/>
</dbReference>
<dbReference type="InterPro" id="IPR039418">
    <property type="entry name" value="LexA-like"/>
</dbReference>
<dbReference type="GO" id="GO:0004252">
    <property type="term" value="F:serine-type endopeptidase activity"/>
    <property type="evidence" value="ECO:0007669"/>
    <property type="project" value="UniProtKB-UniRule"/>
</dbReference>
<comment type="similarity">
    <text evidence="1 14 15">Belongs to the peptidase S24 family.</text>
</comment>
<evidence type="ECO:0000256" key="7">
    <source>
        <dbReference type="ARBA" id="ARBA00022801"/>
    </source>
</evidence>
<comment type="caution">
    <text evidence="20">The sequence shown here is derived from an EMBL/GenBank/DDBJ whole genome shotgun (WGS) entry which is preliminary data.</text>
</comment>
<evidence type="ECO:0000256" key="8">
    <source>
        <dbReference type="ARBA" id="ARBA00022813"/>
    </source>
</evidence>
<feature type="domain" description="LexA repressor DNA-binding" evidence="19">
    <location>
        <begin position="4"/>
        <end position="66"/>
    </location>
</feature>
<evidence type="ECO:0000259" key="17">
    <source>
        <dbReference type="Pfam" id="PF00717"/>
    </source>
</evidence>
<dbReference type="PRINTS" id="PR00508">
    <property type="entry name" value="S21N4MTFRASE"/>
</dbReference>
<keyword evidence="12 14" id="KW-0234">DNA repair</keyword>
<dbReference type="Gene3D" id="1.10.10.10">
    <property type="entry name" value="Winged helix-like DNA-binding domain superfamily/Winged helix DNA-binding domain"/>
    <property type="match status" value="1"/>
</dbReference>
<feature type="domain" description="Peptidase S24/S26A/S26B/S26C" evidence="17">
    <location>
        <begin position="79"/>
        <end position="195"/>
    </location>
</feature>
<evidence type="ECO:0000256" key="13">
    <source>
        <dbReference type="ARBA" id="ARBA00023236"/>
    </source>
</evidence>
<reference evidence="20 21" key="1">
    <citation type="journal article" date="2016" name="Nat. Commun.">
        <title>Thousands of microbial genomes shed light on interconnected biogeochemical processes in an aquifer system.</title>
        <authorList>
            <person name="Anantharaman K."/>
            <person name="Brown C.T."/>
            <person name="Hug L.A."/>
            <person name="Sharon I."/>
            <person name="Castelle C.J."/>
            <person name="Probst A.J."/>
            <person name="Thomas B.C."/>
            <person name="Singh A."/>
            <person name="Wilkins M.J."/>
            <person name="Karaoz U."/>
            <person name="Brodie E.L."/>
            <person name="Williams K.H."/>
            <person name="Hubbard S.S."/>
            <person name="Banfield J.F."/>
        </authorList>
    </citation>
    <scope>NUCLEOTIDE SEQUENCE [LARGE SCALE GENOMIC DNA]</scope>
</reference>
<dbReference type="GO" id="GO:0006281">
    <property type="term" value="P:DNA repair"/>
    <property type="evidence" value="ECO:0007669"/>
    <property type="project" value="UniProtKB-UniRule"/>
</dbReference>
<organism evidence="20 21">
    <name type="scientific">Candidatus Staskawiczbacteria bacterium RIFCSPHIGHO2_01_FULL_39_25</name>
    <dbReference type="NCBI Taxonomy" id="1802202"/>
    <lineage>
        <taxon>Bacteria</taxon>
        <taxon>Candidatus Staskawicziibacteriota</taxon>
    </lineage>
</organism>
<dbReference type="SUPFAM" id="SSF53335">
    <property type="entry name" value="S-adenosyl-L-methionine-dependent methyltransferases"/>
    <property type="match status" value="1"/>
</dbReference>
<dbReference type="GO" id="GO:0009432">
    <property type="term" value="P:SOS response"/>
    <property type="evidence" value="ECO:0007669"/>
    <property type="project" value="UniProtKB-UniRule"/>
</dbReference>
<name>A0A1G2HS36_9BACT</name>
<dbReference type="InterPro" id="IPR006197">
    <property type="entry name" value="Peptidase_S24_LexA"/>
</dbReference>
<dbReference type="GO" id="GO:0006508">
    <property type="term" value="P:proteolysis"/>
    <property type="evidence" value="ECO:0007669"/>
    <property type="project" value="InterPro"/>
</dbReference>
<feature type="domain" description="DNA methylase N-4/N-6" evidence="18">
    <location>
        <begin position="257"/>
        <end position="457"/>
    </location>
</feature>
<dbReference type="GO" id="GO:0006260">
    <property type="term" value="P:DNA replication"/>
    <property type="evidence" value="ECO:0007669"/>
    <property type="project" value="UniProtKB-UniRule"/>
</dbReference>
<keyword evidence="2 14" id="KW-0678">Repressor</keyword>
<evidence type="ECO:0000256" key="5">
    <source>
        <dbReference type="ARBA" id="ARBA00022705"/>
    </source>
</evidence>
<dbReference type="InterPro" id="IPR006199">
    <property type="entry name" value="LexA_DNA-bd_dom"/>
</dbReference>
<dbReference type="NCBIfam" id="TIGR00498">
    <property type="entry name" value="lexA"/>
    <property type="match status" value="1"/>
</dbReference>
<feature type="DNA-binding region" description="H-T-H motif" evidence="14">
    <location>
        <begin position="29"/>
        <end position="49"/>
    </location>
</feature>
<dbReference type="GO" id="GO:0003677">
    <property type="term" value="F:DNA binding"/>
    <property type="evidence" value="ECO:0007669"/>
    <property type="project" value="UniProtKB-UniRule"/>
</dbReference>
<dbReference type="Pfam" id="PF01726">
    <property type="entry name" value="LexA_DNA_bind"/>
    <property type="match status" value="1"/>
</dbReference>
<evidence type="ECO:0000256" key="6">
    <source>
        <dbReference type="ARBA" id="ARBA00022763"/>
    </source>
</evidence>
<accession>A0A1G2HS36</accession>
<keyword evidence="8 14" id="KW-0068">Autocatalytic cleavage</keyword>
<dbReference type="CDD" id="cd06529">
    <property type="entry name" value="S24_LexA-like"/>
    <property type="match status" value="1"/>
</dbReference>
<protein>
    <recommendedName>
        <fullName evidence="14">LexA repressor</fullName>
        <ecNumber evidence="14">3.4.21.88</ecNumber>
    </recommendedName>
</protein>
<dbReference type="InterPro" id="IPR029063">
    <property type="entry name" value="SAM-dependent_MTases_sf"/>
</dbReference>
<comment type="function">
    <text evidence="14">Represses a number of genes involved in the response to DNA damage (SOS response), including recA and lexA. In the presence of single-stranded DNA, RecA interacts with LexA causing an autocatalytic cleavage which disrupts the DNA-binding part of LexA, leading to derepression of the SOS regulon and eventually DNA repair.</text>
</comment>
<dbReference type="Pfam" id="PF00717">
    <property type="entry name" value="Peptidase_S24"/>
    <property type="match status" value="1"/>
</dbReference>